<organism evidence="2 3">
    <name type="scientific">Cylindrobasidium torrendii FP15055 ss-10</name>
    <dbReference type="NCBI Taxonomy" id="1314674"/>
    <lineage>
        <taxon>Eukaryota</taxon>
        <taxon>Fungi</taxon>
        <taxon>Dikarya</taxon>
        <taxon>Basidiomycota</taxon>
        <taxon>Agaricomycotina</taxon>
        <taxon>Agaricomycetes</taxon>
        <taxon>Agaricomycetidae</taxon>
        <taxon>Agaricales</taxon>
        <taxon>Marasmiineae</taxon>
        <taxon>Physalacriaceae</taxon>
        <taxon>Cylindrobasidium</taxon>
    </lineage>
</organism>
<evidence type="ECO:0000313" key="3">
    <source>
        <dbReference type="Proteomes" id="UP000054007"/>
    </source>
</evidence>
<dbReference type="PANTHER" id="PTHR28674:SF1">
    <property type="entry name" value="NOP PROTEIN CHAPERONE 1"/>
    <property type="match status" value="1"/>
</dbReference>
<dbReference type="STRING" id="1314674.A0A0D7AYP6"/>
<sequence>MSAASDEKPPPRLGNMETLEIEDEEARHRRLEAFMHKLSTQPKAADVDMLPTLGERKTYAMDPPSELLARVQSFLPQMEASNAMLSDADPSTLDIENISEGAEQYIEMNLGLGVFEQRKPGETTTAAADFEMGALSSSDSSDEEDDCSDTDTDESSEIITCYTPSPRLIKPLPKRRVTRPEIVVLDNQEFAAAATSPGEYSK</sequence>
<proteinExistence type="predicted"/>
<dbReference type="Pfam" id="PF15370">
    <property type="entry name" value="NOPCHAP1"/>
    <property type="match status" value="1"/>
</dbReference>
<evidence type="ECO:0000256" key="1">
    <source>
        <dbReference type="SAM" id="MobiDB-lite"/>
    </source>
</evidence>
<feature type="compositionally biased region" description="Acidic residues" evidence="1">
    <location>
        <begin position="140"/>
        <end position="156"/>
    </location>
</feature>
<feature type="region of interest" description="Disordered" evidence="1">
    <location>
        <begin position="133"/>
        <end position="162"/>
    </location>
</feature>
<dbReference type="OrthoDB" id="1112980at2759"/>
<reference evidence="2 3" key="1">
    <citation type="journal article" date="2015" name="Fungal Genet. Biol.">
        <title>Evolution of novel wood decay mechanisms in Agaricales revealed by the genome sequences of Fistulina hepatica and Cylindrobasidium torrendii.</title>
        <authorList>
            <person name="Floudas D."/>
            <person name="Held B.W."/>
            <person name="Riley R."/>
            <person name="Nagy L.G."/>
            <person name="Koehler G."/>
            <person name="Ransdell A.S."/>
            <person name="Younus H."/>
            <person name="Chow J."/>
            <person name="Chiniquy J."/>
            <person name="Lipzen A."/>
            <person name="Tritt A."/>
            <person name="Sun H."/>
            <person name="Haridas S."/>
            <person name="LaButti K."/>
            <person name="Ohm R.A."/>
            <person name="Kues U."/>
            <person name="Blanchette R.A."/>
            <person name="Grigoriev I.V."/>
            <person name="Minto R.E."/>
            <person name="Hibbett D.S."/>
        </authorList>
    </citation>
    <scope>NUCLEOTIDE SEQUENCE [LARGE SCALE GENOMIC DNA]</scope>
    <source>
        <strain evidence="2 3">FP15055 ss-10</strain>
    </source>
</reference>
<name>A0A0D7AYP6_9AGAR</name>
<gene>
    <name evidence="2" type="ORF">CYLTODRAFT_403395</name>
</gene>
<dbReference type="PANTHER" id="PTHR28674">
    <property type="entry name" value="SIMILAR TO DNA SEGMENT, CHR 10, WAYNE STATE UNIVERSITY 102,-EXPRESSED"/>
    <property type="match status" value="1"/>
</dbReference>
<dbReference type="GO" id="GO:0062064">
    <property type="term" value="F:box C/D methylation guide snoRNP complex binding"/>
    <property type="evidence" value="ECO:0007669"/>
    <property type="project" value="TreeGrafter"/>
</dbReference>
<dbReference type="EMBL" id="KN880703">
    <property type="protein sequence ID" value="KIY63337.1"/>
    <property type="molecule type" value="Genomic_DNA"/>
</dbReference>
<evidence type="ECO:0000313" key="2">
    <source>
        <dbReference type="EMBL" id="KIY63337.1"/>
    </source>
</evidence>
<dbReference type="AlphaFoldDB" id="A0A0D7AYP6"/>
<dbReference type="InterPro" id="IPR027921">
    <property type="entry name" value="NOPCHAP1"/>
</dbReference>
<accession>A0A0D7AYP6</accession>
<dbReference type="Proteomes" id="UP000054007">
    <property type="component" value="Unassembled WGS sequence"/>
</dbReference>
<dbReference type="GO" id="GO:0000492">
    <property type="term" value="P:box C/D snoRNP assembly"/>
    <property type="evidence" value="ECO:0007669"/>
    <property type="project" value="InterPro"/>
</dbReference>
<protein>
    <submittedName>
        <fullName evidence="2">Uncharacterized protein</fullName>
    </submittedName>
</protein>
<keyword evidence="3" id="KW-1185">Reference proteome</keyword>